<reference evidence="2" key="1">
    <citation type="submission" date="2022-11" db="UniProtKB">
        <authorList>
            <consortium name="WormBaseParasite"/>
        </authorList>
    </citation>
    <scope>IDENTIFICATION</scope>
</reference>
<name>A0AC34G8X2_9BILA</name>
<proteinExistence type="predicted"/>
<sequence>MMAATESMFKKHKSAKDIYVYTDFVNVTPGDRVLSCGEGEQIGHPGRTTTKKPRAIATLPEDIKVLQ</sequence>
<accession>A0AC34G8X2</accession>
<evidence type="ECO:0000313" key="1">
    <source>
        <dbReference type="Proteomes" id="UP000887579"/>
    </source>
</evidence>
<protein>
    <submittedName>
        <fullName evidence="2">Uncharacterized protein</fullName>
    </submittedName>
</protein>
<dbReference type="Proteomes" id="UP000887579">
    <property type="component" value="Unplaced"/>
</dbReference>
<evidence type="ECO:0000313" key="2">
    <source>
        <dbReference type="WBParaSite" id="ES5_v2.g25998.t1"/>
    </source>
</evidence>
<dbReference type="WBParaSite" id="ES5_v2.g25998.t1">
    <property type="protein sequence ID" value="ES5_v2.g25998.t1"/>
    <property type="gene ID" value="ES5_v2.g25998"/>
</dbReference>
<organism evidence="1 2">
    <name type="scientific">Panagrolaimus sp. ES5</name>
    <dbReference type="NCBI Taxonomy" id="591445"/>
    <lineage>
        <taxon>Eukaryota</taxon>
        <taxon>Metazoa</taxon>
        <taxon>Ecdysozoa</taxon>
        <taxon>Nematoda</taxon>
        <taxon>Chromadorea</taxon>
        <taxon>Rhabditida</taxon>
        <taxon>Tylenchina</taxon>
        <taxon>Panagrolaimomorpha</taxon>
        <taxon>Panagrolaimoidea</taxon>
        <taxon>Panagrolaimidae</taxon>
        <taxon>Panagrolaimus</taxon>
    </lineage>
</organism>